<name>A0A6J2XN02_SITOR</name>
<protein>
    <submittedName>
        <fullName evidence="7">Major royal jelly protein 1-like</fullName>
    </submittedName>
</protein>
<reference evidence="7" key="1">
    <citation type="submission" date="2025-08" db="UniProtKB">
        <authorList>
            <consortium name="RefSeq"/>
        </authorList>
    </citation>
    <scope>IDENTIFICATION</scope>
    <source>
        <tissue evidence="7">Gonads</tissue>
    </source>
</reference>
<evidence type="ECO:0000313" key="7">
    <source>
        <dbReference type="RefSeq" id="XP_030752230.1"/>
    </source>
</evidence>
<dbReference type="InterPro" id="IPR011044">
    <property type="entry name" value="Quino_amine_DH_bsu"/>
</dbReference>
<evidence type="ECO:0000313" key="6">
    <source>
        <dbReference type="Proteomes" id="UP000504635"/>
    </source>
</evidence>
<comment type="subcellular location">
    <subcellularLocation>
        <location evidence="1">Secreted</location>
    </subcellularLocation>
</comment>
<evidence type="ECO:0000256" key="3">
    <source>
        <dbReference type="ARBA" id="ARBA00022525"/>
    </source>
</evidence>
<dbReference type="KEGG" id="soy:115879475"/>
<dbReference type="GO" id="GO:0005576">
    <property type="term" value="C:extracellular region"/>
    <property type="evidence" value="ECO:0007669"/>
    <property type="project" value="UniProtKB-SubCell"/>
</dbReference>
<dbReference type="InterPro" id="IPR017996">
    <property type="entry name" value="MRJP/yellow-related"/>
</dbReference>
<dbReference type="AlphaFoldDB" id="A0A6J2XN02"/>
<dbReference type="PANTHER" id="PTHR10009">
    <property type="entry name" value="PROTEIN YELLOW-RELATED"/>
    <property type="match status" value="1"/>
</dbReference>
<dbReference type="SUPFAM" id="SSF50969">
    <property type="entry name" value="YVTN repeat-like/Quinoprotein amine dehydrogenase"/>
    <property type="match status" value="1"/>
</dbReference>
<sequence length="374" mass="41027">MMLKLLVVISILLATFTECLTENQVLDLTFKLSGNDLAFPCTSTKNIYANTGRWVPKNVIPTRIQIYKDQAIVALPRYRPGVPFTVGSFPLTAKPGRVALEPFPCWSIQEEGNCNAIQNAIDMVLDPLDNLWVLDLGICNTLEQPIKRCSPKVWGINAETGEVVKSINLEPFVTAESRIQYLVVDFSPEGVPFAYVSDAGSSAIIVINVQSGTGFRVILPSPIKDSAQIKDILYLQLARTTSGNVLYFSYLSSPALFSIKASSLQTGQADGAIVHAGTKPPGTQIVFLGTDNGSGLLFRYKGDSDIYIWNSNKPFIPDNFILAQRGGYCRMATQVVPGWKKLMWVIESNFHDYITSTTGCLGANVVVYPLINTE</sequence>
<accession>A0A6J2XN02</accession>
<gene>
    <name evidence="7" type="primary">LOC115879475</name>
</gene>
<dbReference type="InParanoid" id="A0A6J2XN02"/>
<proteinExistence type="inferred from homology"/>
<organism evidence="6 7">
    <name type="scientific">Sitophilus oryzae</name>
    <name type="common">Rice weevil</name>
    <name type="synonym">Curculio oryzae</name>
    <dbReference type="NCBI Taxonomy" id="7048"/>
    <lineage>
        <taxon>Eukaryota</taxon>
        <taxon>Metazoa</taxon>
        <taxon>Ecdysozoa</taxon>
        <taxon>Arthropoda</taxon>
        <taxon>Hexapoda</taxon>
        <taxon>Insecta</taxon>
        <taxon>Pterygota</taxon>
        <taxon>Neoptera</taxon>
        <taxon>Endopterygota</taxon>
        <taxon>Coleoptera</taxon>
        <taxon>Polyphaga</taxon>
        <taxon>Cucujiformia</taxon>
        <taxon>Curculionidae</taxon>
        <taxon>Dryophthorinae</taxon>
        <taxon>Sitophilus</taxon>
    </lineage>
</organism>
<comment type="similarity">
    <text evidence="2">Belongs to the major royal jelly protein family.</text>
</comment>
<dbReference type="Proteomes" id="UP000504635">
    <property type="component" value="Unplaced"/>
</dbReference>
<evidence type="ECO:0000256" key="4">
    <source>
        <dbReference type="ARBA" id="ARBA00022729"/>
    </source>
</evidence>
<keyword evidence="4 5" id="KW-0732">Signal</keyword>
<dbReference type="RefSeq" id="XP_030752230.1">
    <property type="nucleotide sequence ID" value="XM_030896370.1"/>
</dbReference>
<evidence type="ECO:0000256" key="5">
    <source>
        <dbReference type="SAM" id="SignalP"/>
    </source>
</evidence>
<evidence type="ECO:0000256" key="1">
    <source>
        <dbReference type="ARBA" id="ARBA00004613"/>
    </source>
</evidence>
<dbReference type="FunCoup" id="A0A6J2XN02">
    <property type="interactions" value="27"/>
</dbReference>
<keyword evidence="3" id="KW-0964">Secreted</keyword>
<dbReference type="Pfam" id="PF03022">
    <property type="entry name" value="MRJP"/>
    <property type="match status" value="1"/>
</dbReference>
<evidence type="ECO:0000256" key="2">
    <source>
        <dbReference type="ARBA" id="ARBA00009127"/>
    </source>
</evidence>
<dbReference type="OrthoDB" id="6583604at2759"/>
<dbReference type="GeneID" id="115879475"/>
<feature type="chain" id="PRO_5026817700" evidence="5">
    <location>
        <begin position="22"/>
        <end position="374"/>
    </location>
</feature>
<dbReference type="PANTHER" id="PTHR10009:SF6">
    <property type="entry name" value="FI16876P1"/>
    <property type="match status" value="1"/>
</dbReference>
<feature type="signal peptide" evidence="5">
    <location>
        <begin position="1"/>
        <end position="21"/>
    </location>
</feature>
<keyword evidence="6" id="KW-1185">Reference proteome</keyword>
<dbReference type="Gene3D" id="2.120.10.30">
    <property type="entry name" value="TolB, C-terminal domain"/>
    <property type="match status" value="1"/>
</dbReference>
<dbReference type="InterPro" id="IPR011042">
    <property type="entry name" value="6-blade_b-propeller_TolB-like"/>
</dbReference>